<accession>U9UT33</accession>
<dbReference type="EMBL" id="KI274720">
    <property type="protein sequence ID" value="ESA23505.1"/>
    <property type="molecule type" value="Genomic_DNA"/>
</dbReference>
<name>U9UT33_RHIID</name>
<dbReference type="HOGENOM" id="CLU_2942888_0_0_1"/>
<protein>
    <submittedName>
        <fullName evidence="1">Uncharacterized protein</fullName>
    </submittedName>
</protein>
<sequence length="60" mass="6948">MCPWNLNSLCYTHAMNMISDVNSVKIVKRTYQSDYVRTVDECEYLLKLRESITTEVSGVV</sequence>
<organism evidence="1">
    <name type="scientific">Rhizophagus irregularis (strain DAOM 181602 / DAOM 197198 / MUCL 43194)</name>
    <name type="common">Arbuscular mycorrhizal fungus</name>
    <name type="synonym">Glomus intraradices</name>
    <dbReference type="NCBI Taxonomy" id="747089"/>
    <lineage>
        <taxon>Eukaryota</taxon>
        <taxon>Fungi</taxon>
        <taxon>Fungi incertae sedis</taxon>
        <taxon>Mucoromycota</taxon>
        <taxon>Glomeromycotina</taxon>
        <taxon>Glomeromycetes</taxon>
        <taxon>Glomerales</taxon>
        <taxon>Glomeraceae</taxon>
        <taxon>Rhizophagus</taxon>
    </lineage>
</organism>
<reference evidence="1" key="1">
    <citation type="submission" date="2013-07" db="EMBL/GenBank/DDBJ databases">
        <title>The genome of an arbuscular mycorrhizal fungus provides insights into the evolution of the oldest plant symbiosis.</title>
        <authorList>
            <consortium name="DOE Joint Genome Institute"/>
            <person name="Tisserant E."/>
            <person name="Malbreil M."/>
            <person name="Kuo A."/>
            <person name="Kohler A."/>
            <person name="Symeonidi A."/>
            <person name="Balestrini R."/>
            <person name="Charron P."/>
            <person name="Duensing N."/>
            <person name="Frei-dit-Frey N."/>
            <person name="Gianinazzi-Pearson V."/>
            <person name="Gilbert B."/>
            <person name="Handa Y."/>
            <person name="Hijri M."/>
            <person name="Kaul R."/>
            <person name="Kawaguchi M."/>
            <person name="Krajinski F."/>
            <person name="Lammers P."/>
            <person name="Lapierre D."/>
            <person name="Masclaux F.G."/>
            <person name="Murat C."/>
            <person name="Morin E."/>
            <person name="Ndikumana S."/>
            <person name="Pagni M."/>
            <person name="Petitpierre D."/>
            <person name="Requena N."/>
            <person name="Rosikiewicz P."/>
            <person name="Riley R."/>
            <person name="Saito K."/>
            <person name="San Clemente H."/>
            <person name="Shapiro H."/>
            <person name="van Tuinen D."/>
            <person name="Becard G."/>
            <person name="Bonfante P."/>
            <person name="Paszkowski U."/>
            <person name="Shachar-Hill Y."/>
            <person name="Young J.P."/>
            <person name="Sanders I.R."/>
            <person name="Henrissat B."/>
            <person name="Rensing S.A."/>
            <person name="Grigoriev I.V."/>
            <person name="Corradi N."/>
            <person name="Roux C."/>
            <person name="Martin F."/>
        </authorList>
    </citation>
    <scope>NUCLEOTIDE SEQUENCE</scope>
    <source>
        <strain evidence="1">DAOM 197198</strain>
    </source>
</reference>
<proteinExistence type="predicted"/>
<gene>
    <name evidence="1" type="ORF">GLOINDRAFT_15376</name>
</gene>
<evidence type="ECO:0000313" key="1">
    <source>
        <dbReference type="EMBL" id="ESA23505.1"/>
    </source>
</evidence>
<dbReference type="AlphaFoldDB" id="U9UT33"/>